<dbReference type="EMBL" id="BHGK01000001">
    <property type="protein sequence ID" value="GCA66793.1"/>
    <property type="molecule type" value="Genomic_DNA"/>
</dbReference>
<evidence type="ECO:0000259" key="3">
    <source>
        <dbReference type="PROSITE" id="PS51782"/>
    </source>
</evidence>
<feature type="transmembrane region" description="Helical" evidence="2">
    <location>
        <begin position="220"/>
        <end position="240"/>
    </location>
</feature>
<dbReference type="Pfam" id="PF01476">
    <property type="entry name" value="LysM"/>
    <property type="match status" value="1"/>
</dbReference>
<gene>
    <name evidence="4" type="ORF">KGMB01110_12290</name>
</gene>
<evidence type="ECO:0000313" key="4">
    <source>
        <dbReference type="EMBL" id="GCA66793.1"/>
    </source>
</evidence>
<proteinExistence type="predicted"/>
<dbReference type="RefSeq" id="WP_119297849.1">
    <property type="nucleotide sequence ID" value="NZ_BHGK01000001.1"/>
</dbReference>
<dbReference type="PROSITE" id="PS51782">
    <property type="entry name" value="LYSM"/>
    <property type="match status" value="1"/>
</dbReference>
<feature type="compositionally biased region" description="Polar residues" evidence="1">
    <location>
        <begin position="338"/>
        <end position="353"/>
    </location>
</feature>
<protein>
    <recommendedName>
        <fullName evidence="3">LysM domain-containing protein</fullName>
    </recommendedName>
</protein>
<dbReference type="CDD" id="cd00118">
    <property type="entry name" value="LysM"/>
    <property type="match status" value="1"/>
</dbReference>
<keyword evidence="2" id="KW-0812">Transmembrane</keyword>
<dbReference type="Gene3D" id="3.10.350.10">
    <property type="entry name" value="LysM domain"/>
    <property type="match status" value="1"/>
</dbReference>
<keyword evidence="2" id="KW-1133">Transmembrane helix</keyword>
<dbReference type="Proteomes" id="UP000265643">
    <property type="component" value="Unassembled WGS sequence"/>
</dbReference>
<feature type="domain" description="LysM" evidence="3">
    <location>
        <begin position="354"/>
        <end position="401"/>
    </location>
</feature>
<sequence>MERQLQRQLPRNVRQIGNVSDTPKIYVEDYVDTFFTQLCEKAQAEPVGAFLIGEMQETEEEEYVFIHGAVQMHELKRNDQELYIDEDTWKNGYEDCKQYFEDGEIMGWFVARPEDALTLDPGMLKIHRKSFEKKNSILVLKDALEREEVYYTYKFNDLMEIGGHYTYYEKNPSMQNYMISSRKRNGVCPSETVEDRVAKDFRSVVRAREEQRAQRRAAKMMYTASAVLILVMLIMGVTTVNNFDKLKAVQSALDLAKSGVETDESANNSAPNSGENGSSVQNVDGTSAEGSDGQNGKSPDASGDNETAAVSSGAVTAVTEESEGTTGTIGQEEAAGNGTESEQSENDGANGSNGVYVVEKGDTLAIISKKMYGDVSHVDSICKMNGLSDGNLIYIGQKLVLP</sequence>
<comment type="caution">
    <text evidence="4">The sequence shown here is derived from an EMBL/GenBank/DDBJ whole genome shotgun (WGS) entry which is preliminary data.</text>
</comment>
<feature type="region of interest" description="Disordered" evidence="1">
    <location>
        <begin position="260"/>
        <end position="353"/>
    </location>
</feature>
<dbReference type="SUPFAM" id="SSF54106">
    <property type="entry name" value="LysM domain"/>
    <property type="match status" value="1"/>
</dbReference>
<dbReference type="InterPro" id="IPR018392">
    <property type="entry name" value="LysM"/>
</dbReference>
<reference evidence="5" key="1">
    <citation type="submission" date="2018-09" db="EMBL/GenBank/DDBJ databases">
        <title>Draft Genome Sequence of Mediterraneibacter sp. KCTC 15684.</title>
        <authorList>
            <person name="Kim J.S."/>
            <person name="Han K.I."/>
            <person name="Suh M.K."/>
            <person name="Lee K.C."/>
            <person name="Eom M.K."/>
            <person name="Lee J.H."/>
            <person name="Park S.H."/>
            <person name="Kang S.W."/>
            <person name="Park J.E."/>
            <person name="Oh B.S."/>
            <person name="Yu S.Y."/>
            <person name="Choi S.H."/>
            <person name="Lee D.H."/>
            <person name="Yoon H."/>
            <person name="Kim B."/>
            <person name="Yang S.J."/>
            <person name="Lee J.S."/>
        </authorList>
    </citation>
    <scope>NUCLEOTIDE SEQUENCE [LARGE SCALE GENOMIC DNA]</scope>
    <source>
        <strain evidence="5">KCTC 15684</strain>
    </source>
</reference>
<dbReference type="InterPro" id="IPR036779">
    <property type="entry name" value="LysM_dom_sf"/>
</dbReference>
<dbReference type="AlphaFoldDB" id="A0A391PAV7"/>
<keyword evidence="2" id="KW-0472">Membrane</keyword>
<evidence type="ECO:0000313" key="5">
    <source>
        <dbReference type="Proteomes" id="UP000265643"/>
    </source>
</evidence>
<name>A0A391PAV7_9FIRM</name>
<organism evidence="4 5">
    <name type="scientific">Mediterraneibacter butyricigenes</name>
    <dbReference type="NCBI Taxonomy" id="2316025"/>
    <lineage>
        <taxon>Bacteria</taxon>
        <taxon>Bacillati</taxon>
        <taxon>Bacillota</taxon>
        <taxon>Clostridia</taxon>
        <taxon>Lachnospirales</taxon>
        <taxon>Lachnospiraceae</taxon>
        <taxon>Mediterraneibacter</taxon>
    </lineage>
</organism>
<evidence type="ECO:0000256" key="2">
    <source>
        <dbReference type="SAM" id="Phobius"/>
    </source>
</evidence>
<feature type="compositionally biased region" description="Polar residues" evidence="1">
    <location>
        <begin position="265"/>
        <end position="297"/>
    </location>
</feature>
<evidence type="ECO:0000256" key="1">
    <source>
        <dbReference type="SAM" id="MobiDB-lite"/>
    </source>
</evidence>
<dbReference type="SMART" id="SM00257">
    <property type="entry name" value="LysM"/>
    <property type="match status" value="1"/>
</dbReference>
<accession>A0A391PAV7</accession>
<feature type="compositionally biased region" description="Low complexity" evidence="1">
    <location>
        <begin position="307"/>
        <end position="336"/>
    </location>
</feature>
<keyword evidence="5" id="KW-1185">Reference proteome</keyword>